<name>A0A090XA42_IXORI</name>
<sequence length="116" mass="13622">MYRGPLTDLTSNKCSYERKPVFVEARSSGVDFELSGESGIGREAGADTVPHRRLLLSMSQIRRESHFWRRELCMRCTCQKCFFGERLRDALFICRLVDFHFFLFEHFAFLENAKKS</sequence>
<dbReference type="AlphaFoldDB" id="A0A090XA42"/>
<protein>
    <submittedName>
        <fullName evidence="1">Uncharacterized protein</fullName>
    </submittedName>
</protein>
<dbReference type="EMBL" id="GBIH01000974">
    <property type="protein sequence ID" value="JAC93736.1"/>
    <property type="molecule type" value="mRNA"/>
</dbReference>
<proteinExistence type="evidence at transcript level"/>
<organism evidence="1">
    <name type="scientific">Ixodes ricinus</name>
    <name type="common">Common tick</name>
    <name type="synonym">Acarus ricinus</name>
    <dbReference type="NCBI Taxonomy" id="34613"/>
    <lineage>
        <taxon>Eukaryota</taxon>
        <taxon>Metazoa</taxon>
        <taxon>Ecdysozoa</taxon>
        <taxon>Arthropoda</taxon>
        <taxon>Chelicerata</taxon>
        <taxon>Arachnida</taxon>
        <taxon>Acari</taxon>
        <taxon>Parasitiformes</taxon>
        <taxon>Ixodida</taxon>
        <taxon>Ixodoidea</taxon>
        <taxon>Ixodidae</taxon>
        <taxon>Ixodinae</taxon>
        <taxon>Ixodes</taxon>
    </lineage>
</organism>
<evidence type="ECO:0000313" key="1">
    <source>
        <dbReference type="EMBL" id="JAC93736.1"/>
    </source>
</evidence>
<reference evidence="1" key="1">
    <citation type="journal article" date="2015" name="PLoS Negl. Trop. Dis.">
        <title>Deep Sequencing Analysis of the Ixodes ricinus Haemocytome.</title>
        <authorList>
            <person name="Kotsyfakis M."/>
            <person name="Kopacek P."/>
            <person name="Franta Z."/>
            <person name="Pedra J.H."/>
            <person name="Ribeiro J.M."/>
        </authorList>
    </citation>
    <scope>NUCLEOTIDE SEQUENCE</scope>
</reference>
<accession>A0A090XA42</accession>